<feature type="domain" description="CN hydrolase" evidence="1">
    <location>
        <begin position="1"/>
        <end position="316"/>
    </location>
</feature>
<dbReference type="Gene3D" id="3.60.110.10">
    <property type="entry name" value="Carbon-nitrogen hydrolase"/>
    <property type="match status" value="1"/>
</dbReference>
<dbReference type="Pfam" id="PF00795">
    <property type="entry name" value="CN_hydrolase"/>
    <property type="match status" value="1"/>
</dbReference>
<dbReference type="InterPro" id="IPR039703">
    <property type="entry name" value="Nta1"/>
</dbReference>
<keyword evidence="3" id="KW-1185">Reference proteome</keyword>
<dbReference type="PANTHER" id="PTHR11750">
    <property type="entry name" value="PROTEIN N-TERMINAL AMIDASE"/>
    <property type="match status" value="1"/>
</dbReference>
<proteinExistence type="predicted"/>
<dbReference type="GO" id="GO:0030163">
    <property type="term" value="P:protein catabolic process"/>
    <property type="evidence" value="ECO:0007669"/>
    <property type="project" value="TreeGrafter"/>
</dbReference>
<gene>
    <name evidence="2" type="ORF">OEA41_008749</name>
</gene>
<comment type="caution">
    <text evidence="2">The sequence shown here is derived from an EMBL/GenBank/DDBJ whole genome shotgun (WGS) entry which is preliminary data.</text>
</comment>
<name>A0AAD9Z0P6_9LECA</name>
<reference evidence="2" key="1">
    <citation type="submission" date="2022-11" db="EMBL/GenBank/DDBJ databases">
        <title>Chromosomal genome sequence assembly and mating type (MAT) locus characterization of the leprose asexual lichenized fungus Lepraria neglecta (Nyl.) Erichsen.</title>
        <authorList>
            <person name="Allen J.L."/>
            <person name="Pfeffer B."/>
        </authorList>
    </citation>
    <scope>NUCLEOTIDE SEQUENCE</scope>
    <source>
        <strain evidence="2">Allen 5258</strain>
    </source>
</reference>
<dbReference type="PROSITE" id="PS50263">
    <property type="entry name" value="CN_HYDROLASE"/>
    <property type="match status" value="1"/>
</dbReference>
<dbReference type="GO" id="GO:0008418">
    <property type="term" value="F:protein-N-terminal asparagine amidohydrolase activity"/>
    <property type="evidence" value="ECO:0007669"/>
    <property type="project" value="InterPro"/>
</dbReference>
<dbReference type="SUPFAM" id="SSF56317">
    <property type="entry name" value="Carbon-nitrogen hydrolase"/>
    <property type="match status" value="1"/>
</dbReference>
<dbReference type="InterPro" id="IPR036526">
    <property type="entry name" value="C-N_Hydrolase_sf"/>
</dbReference>
<accession>A0AAD9Z0P6</accession>
<dbReference type="EMBL" id="JASNWA010000009">
    <property type="protein sequence ID" value="KAK3169366.1"/>
    <property type="molecule type" value="Genomic_DNA"/>
</dbReference>
<dbReference type="PANTHER" id="PTHR11750:SF26">
    <property type="entry name" value="PROTEIN N-TERMINAL AMIDASE"/>
    <property type="match status" value="1"/>
</dbReference>
<sequence length="316" mass="34880">MRIACLQFNPSLGKPTENIARANALLETSPPKNLDLLVLPELAFSGYNHPSLPSILPYLEPTAAGPSTEWAKTTAALYNCIVTVGYPEIYSPPPTRSESCTSQLTAYNSLVTVSPSGETLAHYRKTHLYYTDETWAQESPEGWLSTALKFGLNTKPEKVVKASFGICMDLNPHKFVAPWGEYELSRHALEQRAEILVLSMAWLTRLSKEAIAEKEEQPDLDTLGYWIERLKPLVEGEKEVLVVCANRCGEEPGKNPLGAEEGVRYAGSSWVGKVGKGQVRIWEIVGRAEESLCVADTEEKPKWVLRMKSGNGENGG</sequence>
<dbReference type="InterPro" id="IPR003010">
    <property type="entry name" value="C-N_Hydrolase"/>
</dbReference>
<dbReference type="AlphaFoldDB" id="A0AAD9Z0P6"/>
<dbReference type="GO" id="GO:0070773">
    <property type="term" value="F:protein-N-terminal glutamine amidohydrolase activity"/>
    <property type="evidence" value="ECO:0007669"/>
    <property type="project" value="InterPro"/>
</dbReference>
<evidence type="ECO:0000313" key="3">
    <source>
        <dbReference type="Proteomes" id="UP001276659"/>
    </source>
</evidence>
<evidence type="ECO:0000259" key="1">
    <source>
        <dbReference type="PROSITE" id="PS50263"/>
    </source>
</evidence>
<protein>
    <recommendedName>
        <fullName evidence="1">CN hydrolase domain-containing protein</fullName>
    </recommendedName>
</protein>
<dbReference type="Proteomes" id="UP001276659">
    <property type="component" value="Unassembled WGS sequence"/>
</dbReference>
<organism evidence="2 3">
    <name type="scientific">Lepraria neglecta</name>
    <dbReference type="NCBI Taxonomy" id="209136"/>
    <lineage>
        <taxon>Eukaryota</taxon>
        <taxon>Fungi</taxon>
        <taxon>Dikarya</taxon>
        <taxon>Ascomycota</taxon>
        <taxon>Pezizomycotina</taxon>
        <taxon>Lecanoromycetes</taxon>
        <taxon>OSLEUM clade</taxon>
        <taxon>Lecanoromycetidae</taxon>
        <taxon>Lecanorales</taxon>
        <taxon>Lecanorineae</taxon>
        <taxon>Stereocaulaceae</taxon>
        <taxon>Lepraria</taxon>
    </lineage>
</organism>
<evidence type="ECO:0000313" key="2">
    <source>
        <dbReference type="EMBL" id="KAK3169366.1"/>
    </source>
</evidence>